<reference evidence="3" key="1">
    <citation type="submission" date="2015-12" db="EMBL/GenBank/DDBJ databases">
        <title>Update maize B73 reference genome by single molecule sequencing technologies.</title>
        <authorList>
            <consortium name="Maize Genome Sequencing Project"/>
            <person name="Ware D."/>
        </authorList>
    </citation>
    <scope>NUCLEOTIDE SEQUENCE [LARGE SCALE GENOMIC DNA]</scope>
    <source>
        <tissue evidence="3">Seedling</tissue>
    </source>
</reference>
<sequence>MQGHRGPKPQEQRRPRIVWIPVASASARPAEGYDNEDYPCRGRSLCLPAGRLCPASSALTPDFSVSASASGHATRIASAVGRVALSTLSQHPWRTATLAWRFMCVCLVERAPHLSPSTPSSILPHHATQYAVEDETQVVALKRLSRHHGSNVMTIWRSSLWADPSGHLLADRDDLVLPVRLVDVAPALAMEPGLPRLVVLVRPRPPISMSLRASIIGLPNVGKSNLFNAIVVRCFEDDDIVHVNGRVEPGSDIDIEKRLDKLNKSDTQVKVKALMEGKPARSVDLAEHEKEVIKHLYLLTMKPVISVANVIESDLAEPDINPRVKEVAKAASYLQYGVTAPQAAGVIHSDFQKGFIRVETVSYDDFVAAGFLGVAREKGLEKFQKHRVKKFWQHFHFILIAVPRQ</sequence>
<dbReference type="InterPro" id="IPR027417">
    <property type="entry name" value="P-loop_NTPase"/>
</dbReference>
<dbReference type="EMBL" id="CM007648">
    <property type="protein sequence ID" value="ONM13919.1"/>
    <property type="molecule type" value="Genomic_DNA"/>
</dbReference>
<dbReference type="PANTHER" id="PTHR23305:SF18">
    <property type="entry name" value="OBG-TYPE G DOMAIN-CONTAINING PROTEIN"/>
    <property type="match status" value="1"/>
</dbReference>
<dbReference type="EMBL" id="CM000781">
    <property type="protein sequence ID" value="AQK74810.1"/>
    <property type="molecule type" value="Genomic_DNA"/>
</dbReference>
<dbReference type="InterPro" id="IPR012675">
    <property type="entry name" value="Beta-grasp_dom_sf"/>
</dbReference>
<dbReference type="SUPFAM" id="SSF52540">
    <property type="entry name" value="P-loop containing nucleoside triphosphate hydrolases"/>
    <property type="match status" value="1"/>
</dbReference>
<evidence type="ECO:0000259" key="1">
    <source>
        <dbReference type="Pfam" id="PF06071"/>
    </source>
</evidence>
<dbReference type="SUPFAM" id="SSF81271">
    <property type="entry name" value="TGS-like"/>
    <property type="match status" value="1"/>
</dbReference>
<feature type="domain" description="YchF C-terminal" evidence="1">
    <location>
        <begin position="334"/>
        <end position="383"/>
    </location>
</feature>
<dbReference type="PANTHER" id="PTHR23305">
    <property type="entry name" value="OBG GTPASE FAMILY"/>
    <property type="match status" value="1"/>
</dbReference>
<organism evidence="3">
    <name type="scientific">Zea mays</name>
    <name type="common">Maize</name>
    <dbReference type="NCBI Taxonomy" id="4577"/>
    <lineage>
        <taxon>Eukaryota</taxon>
        <taxon>Viridiplantae</taxon>
        <taxon>Streptophyta</taxon>
        <taxon>Embryophyta</taxon>
        <taxon>Tracheophyta</taxon>
        <taxon>Spermatophyta</taxon>
        <taxon>Magnoliopsida</taxon>
        <taxon>Liliopsida</taxon>
        <taxon>Poales</taxon>
        <taxon>Poaceae</taxon>
        <taxon>PACMAD clade</taxon>
        <taxon>Panicoideae</taxon>
        <taxon>Andropogonodae</taxon>
        <taxon>Andropogoneae</taxon>
        <taxon>Tripsacinae</taxon>
        <taxon>Zea</taxon>
    </lineage>
</organism>
<dbReference type="Gene3D" id="3.10.20.30">
    <property type="match status" value="1"/>
</dbReference>
<gene>
    <name evidence="3" type="ORF">ZEAMMB73_Zm00001d002320</name>
    <name evidence="2" type="ORF">ZEAMMB73_Zm00001d018012</name>
</gene>
<protein>
    <recommendedName>
        <fullName evidence="1">YchF C-terminal domain-containing protein</fullName>
    </recommendedName>
</protein>
<name>A0A1D6HK39_MAIZE</name>
<proteinExistence type="predicted"/>
<evidence type="ECO:0000313" key="2">
    <source>
        <dbReference type="EMBL" id="AQK74810.1"/>
    </source>
</evidence>
<dbReference type="STRING" id="4577.A0A1D6HK39"/>
<dbReference type="InterPro" id="IPR012676">
    <property type="entry name" value="TGS-like"/>
</dbReference>
<dbReference type="Pfam" id="PF06071">
    <property type="entry name" value="YchF-GTPase_C"/>
    <property type="match status" value="1"/>
</dbReference>
<dbReference type="AlphaFoldDB" id="A0A1D6HK39"/>
<dbReference type="InterPro" id="IPR013029">
    <property type="entry name" value="YchF_C"/>
</dbReference>
<accession>A0A1D6HK39</accession>
<evidence type="ECO:0000313" key="3">
    <source>
        <dbReference type="EMBL" id="ONM13919.1"/>
    </source>
</evidence>
<dbReference type="InParanoid" id="A0A1D6HK39"/>